<evidence type="ECO:0000256" key="1">
    <source>
        <dbReference type="ARBA" id="ARBA00007534"/>
    </source>
</evidence>
<name>A0A917BML7_9ACTN</name>
<evidence type="ECO:0000256" key="5">
    <source>
        <dbReference type="SAM" id="SignalP"/>
    </source>
</evidence>
<keyword evidence="3" id="KW-0378">Hydrolase</keyword>
<dbReference type="EMBL" id="BMKQ01000001">
    <property type="protein sequence ID" value="GGF49661.1"/>
    <property type="molecule type" value="Genomic_DNA"/>
</dbReference>
<dbReference type="Pfam" id="PF01083">
    <property type="entry name" value="Cutinase"/>
    <property type="match status" value="1"/>
</dbReference>
<dbReference type="GO" id="GO:0052689">
    <property type="term" value="F:carboxylic ester hydrolase activity"/>
    <property type="evidence" value="ECO:0007669"/>
    <property type="project" value="UniProtKB-KW"/>
</dbReference>
<evidence type="ECO:0000256" key="3">
    <source>
        <dbReference type="ARBA" id="ARBA00022801"/>
    </source>
</evidence>
<dbReference type="AlphaFoldDB" id="A0A917BML7"/>
<gene>
    <name evidence="6" type="ORF">GCM10011519_24500</name>
</gene>
<comment type="caution">
    <text evidence="6">The sequence shown here is derived from an EMBL/GenBank/DDBJ whole genome shotgun (WGS) entry which is preliminary data.</text>
</comment>
<dbReference type="PROSITE" id="PS51257">
    <property type="entry name" value="PROKAR_LIPOPROTEIN"/>
    <property type="match status" value="1"/>
</dbReference>
<dbReference type="SMART" id="SM01110">
    <property type="entry name" value="Cutinase"/>
    <property type="match status" value="1"/>
</dbReference>
<comment type="similarity">
    <text evidence="1">Belongs to the cutinase family.</text>
</comment>
<proteinExistence type="inferred from homology"/>
<evidence type="ECO:0000256" key="4">
    <source>
        <dbReference type="ARBA" id="ARBA00023157"/>
    </source>
</evidence>
<dbReference type="InterPro" id="IPR000675">
    <property type="entry name" value="Cutinase/axe"/>
</dbReference>
<reference evidence="6" key="1">
    <citation type="journal article" date="2014" name="Int. J. Syst. Evol. Microbiol.">
        <title>Complete genome sequence of Corynebacterium casei LMG S-19264T (=DSM 44701T), isolated from a smear-ripened cheese.</title>
        <authorList>
            <consortium name="US DOE Joint Genome Institute (JGI-PGF)"/>
            <person name="Walter F."/>
            <person name="Albersmeier A."/>
            <person name="Kalinowski J."/>
            <person name="Ruckert C."/>
        </authorList>
    </citation>
    <scope>NUCLEOTIDE SEQUENCE</scope>
    <source>
        <strain evidence="6">CGMCC 1.16067</strain>
    </source>
</reference>
<keyword evidence="7" id="KW-1185">Reference proteome</keyword>
<evidence type="ECO:0000256" key="2">
    <source>
        <dbReference type="ARBA" id="ARBA00022487"/>
    </source>
</evidence>
<evidence type="ECO:0000313" key="6">
    <source>
        <dbReference type="EMBL" id="GGF49661.1"/>
    </source>
</evidence>
<feature type="signal peptide" evidence="5">
    <location>
        <begin position="1"/>
        <end position="21"/>
    </location>
</feature>
<feature type="chain" id="PRO_5037387650" description="Cutinase family protein" evidence="5">
    <location>
        <begin position="22"/>
        <end position="240"/>
    </location>
</feature>
<dbReference type="PANTHER" id="PTHR33630:SF9">
    <property type="entry name" value="CUTINASE 4"/>
    <property type="match status" value="1"/>
</dbReference>
<accession>A0A917BML7</accession>
<keyword evidence="4" id="KW-1015">Disulfide bond</keyword>
<dbReference type="SUPFAM" id="SSF53474">
    <property type="entry name" value="alpha/beta-Hydrolases"/>
    <property type="match status" value="1"/>
</dbReference>
<dbReference type="RefSeq" id="WP_188780023.1">
    <property type="nucleotide sequence ID" value="NZ_BMKQ01000001.1"/>
</dbReference>
<dbReference type="PANTHER" id="PTHR33630">
    <property type="entry name" value="CUTINASE RV1984C-RELATED-RELATED"/>
    <property type="match status" value="1"/>
</dbReference>
<keyword evidence="5" id="KW-0732">Signal</keyword>
<protein>
    <recommendedName>
        <fullName evidence="8">Cutinase family protein</fullName>
    </recommendedName>
</protein>
<evidence type="ECO:0000313" key="7">
    <source>
        <dbReference type="Proteomes" id="UP000649179"/>
    </source>
</evidence>
<dbReference type="Proteomes" id="UP000649179">
    <property type="component" value="Unassembled WGS sequence"/>
</dbReference>
<dbReference type="InterPro" id="IPR029058">
    <property type="entry name" value="AB_hydrolase_fold"/>
</dbReference>
<dbReference type="Gene3D" id="3.40.50.1820">
    <property type="entry name" value="alpha/beta hydrolase"/>
    <property type="match status" value="1"/>
</dbReference>
<reference evidence="6" key="2">
    <citation type="submission" date="2020-09" db="EMBL/GenBank/DDBJ databases">
        <authorList>
            <person name="Sun Q."/>
            <person name="Zhou Y."/>
        </authorList>
    </citation>
    <scope>NUCLEOTIDE SEQUENCE</scope>
    <source>
        <strain evidence="6">CGMCC 1.16067</strain>
    </source>
</reference>
<evidence type="ECO:0008006" key="8">
    <source>
        <dbReference type="Google" id="ProtNLM"/>
    </source>
</evidence>
<organism evidence="6 7">
    <name type="scientific">Marmoricola endophyticus</name>
    <dbReference type="NCBI Taxonomy" id="2040280"/>
    <lineage>
        <taxon>Bacteria</taxon>
        <taxon>Bacillati</taxon>
        <taxon>Actinomycetota</taxon>
        <taxon>Actinomycetes</taxon>
        <taxon>Propionibacteriales</taxon>
        <taxon>Nocardioidaceae</taxon>
        <taxon>Marmoricola</taxon>
    </lineage>
</organism>
<sequence length="240" mass="24647">MRPRAAALLVAVLLTAGCGSADLDRPRGAASPSADGCADLVVLGLRGQGQSASKAQGVGDEVLGVVRAIGARLPASQSLSLVAVRHPARLSPTQASYDADVATGVRMVQRHLDRLARRCPGSAVGLVGFSEGAQVVHLAAARTDHRLAFVALMGDPLRRPAGAGRELHLGTRVTGRGSNGAGPPFPARVRPYVVEACVAGDNVCNVPPTGRVGGVSETHRHVYERPATARAIAGAVHLPR</sequence>
<keyword evidence="2" id="KW-0719">Serine esterase</keyword>